<dbReference type="InterPro" id="IPR001789">
    <property type="entry name" value="Sig_transdc_resp-reg_receiver"/>
</dbReference>
<accession>A0A5C4NKI8</accession>
<dbReference type="NCBIfam" id="TIGR00254">
    <property type="entry name" value="GGDEF"/>
    <property type="match status" value="1"/>
</dbReference>
<dbReference type="FunFam" id="3.30.70.270:FF:000001">
    <property type="entry name" value="Diguanylate cyclase domain protein"/>
    <property type="match status" value="1"/>
</dbReference>
<dbReference type="InterPro" id="IPR011006">
    <property type="entry name" value="CheY-like_superfamily"/>
</dbReference>
<dbReference type="Gene3D" id="3.40.50.2300">
    <property type="match status" value="1"/>
</dbReference>
<comment type="catalytic activity">
    <reaction evidence="2">
        <text>2 GTP = 3',3'-c-di-GMP + 2 diphosphate</text>
        <dbReference type="Rhea" id="RHEA:24898"/>
        <dbReference type="ChEBI" id="CHEBI:33019"/>
        <dbReference type="ChEBI" id="CHEBI:37565"/>
        <dbReference type="ChEBI" id="CHEBI:58805"/>
        <dbReference type="EC" id="2.7.7.65"/>
    </reaction>
</comment>
<dbReference type="RefSeq" id="WP_139079636.1">
    <property type="nucleotide sequence ID" value="NZ_VDFV01000001.1"/>
</dbReference>
<dbReference type="InterPro" id="IPR000160">
    <property type="entry name" value="GGDEF_dom"/>
</dbReference>
<gene>
    <name evidence="6" type="ORF">FHG71_00430</name>
</gene>
<dbReference type="Proteomes" id="UP000305709">
    <property type="component" value="Unassembled WGS sequence"/>
</dbReference>
<dbReference type="SUPFAM" id="SSF55073">
    <property type="entry name" value="Nucleotide cyclase"/>
    <property type="match status" value="1"/>
</dbReference>
<dbReference type="PANTHER" id="PTHR45138:SF9">
    <property type="entry name" value="DIGUANYLATE CYCLASE DGCM-RELATED"/>
    <property type="match status" value="1"/>
</dbReference>
<evidence type="ECO:0000256" key="3">
    <source>
        <dbReference type="PROSITE-ProRule" id="PRU00169"/>
    </source>
</evidence>
<proteinExistence type="predicted"/>
<feature type="domain" description="GGDEF" evidence="5">
    <location>
        <begin position="329"/>
        <end position="488"/>
    </location>
</feature>
<dbReference type="PROSITE" id="PS50887">
    <property type="entry name" value="GGDEF"/>
    <property type="match status" value="1"/>
</dbReference>
<dbReference type="GO" id="GO:0043709">
    <property type="term" value="P:cell adhesion involved in single-species biofilm formation"/>
    <property type="evidence" value="ECO:0007669"/>
    <property type="project" value="TreeGrafter"/>
</dbReference>
<dbReference type="SUPFAM" id="SSF52172">
    <property type="entry name" value="CheY-like"/>
    <property type="match status" value="2"/>
</dbReference>
<dbReference type="CDD" id="cd01949">
    <property type="entry name" value="GGDEF"/>
    <property type="match status" value="1"/>
</dbReference>
<feature type="modified residue" description="4-aspartylphosphate" evidence="3">
    <location>
        <position position="53"/>
    </location>
</feature>
<dbReference type="GO" id="GO:1902201">
    <property type="term" value="P:negative regulation of bacterial-type flagellum-dependent cell motility"/>
    <property type="evidence" value="ECO:0007669"/>
    <property type="project" value="TreeGrafter"/>
</dbReference>
<dbReference type="PANTHER" id="PTHR45138">
    <property type="entry name" value="REGULATORY COMPONENTS OF SENSORY TRANSDUCTION SYSTEM"/>
    <property type="match status" value="1"/>
</dbReference>
<dbReference type="EMBL" id="VDFV01000001">
    <property type="protein sequence ID" value="TNC74642.1"/>
    <property type="molecule type" value="Genomic_DNA"/>
</dbReference>
<dbReference type="Gene3D" id="3.30.70.270">
    <property type="match status" value="1"/>
</dbReference>
<dbReference type="InterPro" id="IPR050469">
    <property type="entry name" value="Diguanylate_Cyclase"/>
</dbReference>
<dbReference type="EC" id="2.7.7.65" evidence="1"/>
<dbReference type="GO" id="GO:0052621">
    <property type="term" value="F:diguanylate cyclase activity"/>
    <property type="evidence" value="ECO:0007669"/>
    <property type="project" value="UniProtKB-EC"/>
</dbReference>
<evidence type="ECO:0000256" key="1">
    <source>
        <dbReference type="ARBA" id="ARBA00012528"/>
    </source>
</evidence>
<comment type="caution">
    <text evidence="6">The sequence shown here is derived from an EMBL/GenBank/DDBJ whole genome shotgun (WGS) entry which is preliminary data.</text>
</comment>
<dbReference type="GO" id="GO:0005886">
    <property type="term" value="C:plasma membrane"/>
    <property type="evidence" value="ECO:0007669"/>
    <property type="project" value="TreeGrafter"/>
</dbReference>
<protein>
    <recommendedName>
        <fullName evidence="1">diguanylate cyclase</fullName>
        <ecNumber evidence="1">2.7.7.65</ecNumber>
    </recommendedName>
</protein>
<dbReference type="PROSITE" id="PS50110">
    <property type="entry name" value="RESPONSE_REGULATORY"/>
    <property type="match status" value="1"/>
</dbReference>
<dbReference type="Pfam" id="PF00990">
    <property type="entry name" value="GGDEF"/>
    <property type="match status" value="1"/>
</dbReference>
<dbReference type="OrthoDB" id="9812260at2"/>
<evidence type="ECO:0000259" key="5">
    <source>
        <dbReference type="PROSITE" id="PS50887"/>
    </source>
</evidence>
<evidence type="ECO:0000259" key="4">
    <source>
        <dbReference type="PROSITE" id="PS50110"/>
    </source>
</evidence>
<sequence>MGGHVLIVDRDAARRAGLAADLAAAGFRTAECDSPQRIAGELAARRFDLVLLDLDGDTAPALDALGARNPRSGPPRPVLALLAPDRPDLRLAALRAGAQGVASRGMAPRFLQAQVRSLLRAVEAADLAARAEGDPTLPGLSEPAQAWAGAATLDPPHAPAGVAVLRDPGRAPSPALAALPGRLSPCATVAPLDPQAEAAPDLVILDGTAVRGDLAEGAALLARLAELRGHDLTREAATLVLLPACATETAALALDLGAGDVVTGPVSPEELALRAGILLARKARAERLRVQVRSRLLAAVTDPLTGLANLHHANPALRQLAEEAQAAGTGLAVLMLDIDHFKSINDRLGHAAGDQVLVQVARQLRAGLRPGDLLARVGGEEFRAVLPGATPAQARQVAERLRRDVASRPCRIDDRRSPPRQAAFAGPACVVERAKDAMLVRVTVSIGVAAATAAEFTAGLGPFDLVDRADEALYAAKAAGRDRVAMAG</sequence>
<reference evidence="6 7" key="1">
    <citation type="submission" date="2019-06" db="EMBL/GenBank/DDBJ databases">
        <authorList>
            <person name="Jiang L."/>
        </authorList>
    </citation>
    <scope>NUCLEOTIDE SEQUENCE [LARGE SCALE GENOMIC DNA]</scope>
    <source>
        <strain evidence="6 7">YIM 48858</strain>
    </source>
</reference>
<dbReference type="AlphaFoldDB" id="A0A5C4NKI8"/>
<organism evidence="6 7">
    <name type="scientific">Rubellimicrobium roseum</name>
    <dbReference type="NCBI Taxonomy" id="687525"/>
    <lineage>
        <taxon>Bacteria</taxon>
        <taxon>Pseudomonadati</taxon>
        <taxon>Pseudomonadota</taxon>
        <taxon>Alphaproteobacteria</taxon>
        <taxon>Rhodobacterales</taxon>
        <taxon>Roseobacteraceae</taxon>
        <taxon>Rubellimicrobium</taxon>
    </lineage>
</organism>
<evidence type="ECO:0000313" key="7">
    <source>
        <dbReference type="Proteomes" id="UP000305709"/>
    </source>
</evidence>
<keyword evidence="7" id="KW-1185">Reference proteome</keyword>
<evidence type="ECO:0000256" key="2">
    <source>
        <dbReference type="ARBA" id="ARBA00034247"/>
    </source>
</evidence>
<evidence type="ECO:0000313" key="6">
    <source>
        <dbReference type="EMBL" id="TNC74642.1"/>
    </source>
</evidence>
<feature type="domain" description="Response regulatory" evidence="4">
    <location>
        <begin position="4"/>
        <end position="119"/>
    </location>
</feature>
<dbReference type="InterPro" id="IPR029787">
    <property type="entry name" value="Nucleotide_cyclase"/>
</dbReference>
<dbReference type="InterPro" id="IPR043128">
    <property type="entry name" value="Rev_trsase/Diguanyl_cyclase"/>
</dbReference>
<dbReference type="GO" id="GO:0000160">
    <property type="term" value="P:phosphorelay signal transduction system"/>
    <property type="evidence" value="ECO:0007669"/>
    <property type="project" value="InterPro"/>
</dbReference>
<name>A0A5C4NKI8_9RHOB</name>
<dbReference type="SMART" id="SM00267">
    <property type="entry name" value="GGDEF"/>
    <property type="match status" value="1"/>
</dbReference>
<keyword evidence="3" id="KW-0597">Phosphoprotein</keyword>